<evidence type="ECO:0000313" key="1">
    <source>
        <dbReference type="EMBL" id="CAE7744274.1"/>
    </source>
</evidence>
<keyword evidence="2" id="KW-1185">Reference proteome</keyword>
<proteinExistence type="predicted"/>
<accession>A0A812XME8</accession>
<organism evidence="1 2">
    <name type="scientific">Symbiodinium pilosum</name>
    <name type="common">Dinoflagellate</name>
    <dbReference type="NCBI Taxonomy" id="2952"/>
    <lineage>
        <taxon>Eukaryota</taxon>
        <taxon>Sar</taxon>
        <taxon>Alveolata</taxon>
        <taxon>Dinophyceae</taxon>
        <taxon>Suessiales</taxon>
        <taxon>Symbiodiniaceae</taxon>
        <taxon>Symbiodinium</taxon>
    </lineage>
</organism>
<feature type="non-terminal residue" evidence="1">
    <location>
        <position position="1"/>
    </location>
</feature>
<sequence>EAIDTLANFTSFLRCIERKNLRREGSAPVDVVVVTCSYHVPRAWTVASLVLGYAGLSFHVAEAHLD</sequence>
<dbReference type="Proteomes" id="UP000649617">
    <property type="component" value="Unassembled WGS sequence"/>
</dbReference>
<evidence type="ECO:0000313" key="2">
    <source>
        <dbReference type="Proteomes" id="UP000649617"/>
    </source>
</evidence>
<reference evidence="1" key="1">
    <citation type="submission" date="2021-02" db="EMBL/GenBank/DDBJ databases">
        <authorList>
            <person name="Dougan E. K."/>
            <person name="Rhodes N."/>
            <person name="Thang M."/>
            <person name="Chan C."/>
        </authorList>
    </citation>
    <scope>NUCLEOTIDE SEQUENCE</scope>
</reference>
<comment type="caution">
    <text evidence="1">The sequence shown here is derived from an EMBL/GenBank/DDBJ whole genome shotgun (WGS) entry which is preliminary data.</text>
</comment>
<dbReference type="OrthoDB" id="446276at2759"/>
<gene>
    <name evidence="1" type="ORF">SPIL2461_LOCUS21456</name>
</gene>
<protein>
    <recommendedName>
        <fullName evidence="3">DUF218 domain-containing protein</fullName>
    </recommendedName>
</protein>
<dbReference type="AlphaFoldDB" id="A0A812XME8"/>
<evidence type="ECO:0008006" key="3">
    <source>
        <dbReference type="Google" id="ProtNLM"/>
    </source>
</evidence>
<name>A0A812XME8_SYMPI</name>
<dbReference type="EMBL" id="CAJNIZ010046282">
    <property type="protein sequence ID" value="CAE7744274.1"/>
    <property type="molecule type" value="Genomic_DNA"/>
</dbReference>